<dbReference type="EMBL" id="LANV01000001">
    <property type="protein sequence ID" value="KJV65092.1"/>
    <property type="molecule type" value="Genomic_DNA"/>
</dbReference>
<dbReference type="GO" id="GO:0006614">
    <property type="term" value="P:SRP-dependent cotranslational protein targeting to membrane"/>
    <property type="evidence" value="ECO:0007669"/>
    <property type="project" value="InterPro"/>
</dbReference>
<dbReference type="Gene3D" id="3.40.50.300">
    <property type="entry name" value="P-loop containing nucleotide triphosphate hydrolases"/>
    <property type="match status" value="1"/>
</dbReference>
<dbReference type="PANTHER" id="PTHR11564:SF5">
    <property type="entry name" value="SIGNAL RECOGNITION PARTICLE SUBUNIT SRP54"/>
    <property type="match status" value="1"/>
</dbReference>
<dbReference type="GO" id="GO:0048500">
    <property type="term" value="C:signal recognition particle"/>
    <property type="evidence" value="ECO:0007669"/>
    <property type="project" value="InterPro"/>
</dbReference>
<dbReference type="Gene3D" id="1.20.120.140">
    <property type="entry name" value="Signal recognition particle SRP54, nucleotide-binding domain"/>
    <property type="match status" value="1"/>
</dbReference>
<dbReference type="GO" id="GO:0003924">
    <property type="term" value="F:GTPase activity"/>
    <property type="evidence" value="ECO:0007669"/>
    <property type="project" value="InterPro"/>
</dbReference>
<keyword evidence="1" id="KW-0547">Nucleotide-binding</keyword>
<dbReference type="SUPFAM" id="SSF52540">
    <property type="entry name" value="P-loop containing nucleoside triphosphate hydrolases"/>
    <property type="match status" value="1"/>
</dbReference>
<reference evidence="4 5" key="1">
    <citation type="submission" date="2015-02" db="EMBL/GenBank/DDBJ databases">
        <title>Genome Sequencing of Rickettsiales.</title>
        <authorList>
            <person name="Daugherty S.C."/>
            <person name="Su Q."/>
            <person name="Abolude K."/>
            <person name="Beier-Sexton M."/>
            <person name="Carlyon J.A."/>
            <person name="Carter R."/>
            <person name="Day N.P."/>
            <person name="Dumler S.J."/>
            <person name="Dyachenko V."/>
            <person name="Godinez A."/>
            <person name="Kurtti T.J."/>
            <person name="Lichay M."/>
            <person name="Mullins K.E."/>
            <person name="Ott S."/>
            <person name="Pappas-Brown V."/>
            <person name="Paris D.H."/>
            <person name="Patel P."/>
            <person name="Richards A.L."/>
            <person name="Sadzewicz L."/>
            <person name="Sears K."/>
            <person name="Seidman D."/>
            <person name="Sengamalay N."/>
            <person name="Stenos J."/>
            <person name="Tallon L.J."/>
            <person name="Vincent G."/>
            <person name="Fraser C.M."/>
            <person name="Munderloh U."/>
            <person name="Dunning-Hotopp J.C."/>
        </authorList>
    </citation>
    <scope>NUCLEOTIDE SEQUENCE [LARGE SCALE GENOMIC DNA]</scope>
    <source>
        <strain evidence="4 5">ApMUC09</strain>
    </source>
</reference>
<protein>
    <submittedName>
        <fullName evidence="4">SRP54-type, GTPase domain protein</fullName>
    </submittedName>
</protein>
<dbReference type="GO" id="GO:0005525">
    <property type="term" value="F:GTP binding"/>
    <property type="evidence" value="ECO:0007669"/>
    <property type="project" value="UniProtKB-KW"/>
</dbReference>
<dbReference type="PANTHER" id="PTHR11564">
    <property type="entry name" value="SIGNAL RECOGNITION PARTICLE 54K PROTEIN SRP54"/>
    <property type="match status" value="1"/>
</dbReference>
<dbReference type="InterPro" id="IPR027417">
    <property type="entry name" value="P-loop_NTPase"/>
</dbReference>
<keyword evidence="2" id="KW-0342">GTP-binding</keyword>
<evidence type="ECO:0000313" key="5">
    <source>
        <dbReference type="Proteomes" id="UP000033441"/>
    </source>
</evidence>
<gene>
    <name evidence="4" type="ORF">APHMUC_1105</name>
</gene>
<dbReference type="InterPro" id="IPR000897">
    <property type="entry name" value="SRP54_GTPase_dom"/>
</dbReference>
<dbReference type="InterPro" id="IPR022941">
    <property type="entry name" value="SRP54"/>
</dbReference>
<dbReference type="Pfam" id="PF00448">
    <property type="entry name" value="SRP54"/>
    <property type="match status" value="1"/>
</dbReference>
<name>A0A0F3NBM0_ANAPH</name>
<dbReference type="InterPro" id="IPR042101">
    <property type="entry name" value="SRP54_N_sf"/>
</dbReference>
<proteinExistence type="predicted"/>
<evidence type="ECO:0000313" key="4">
    <source>
        <dbReference type="EMBL" id="KJV65092.1"/>
    </source>
</evidence>
<evidence type="ECO:0000259" key="3">
    <source>
        <dbReference type="Pfam" id="PF00448"/>
    </source>
</evidence>
<dbReference type="Proteomes" id="UP000033441">
    <property type="component" value="Unassembled WGS sequence"/>
</dbReference>
<dbReference type="PATRIC" id="fig|1359152.3.peg.1158"/>
<dbReference type="AlphaFoldDB" id="A0A0F3NBM0"/>
<evidence type="ECO:0000256" key="1">
    <source>
        <dbReference type="ARBA" id="ARBA00022741"/>
    </source>
</evidence>
<feature type="domain" description="SRP54-type proteins GTP-binding" evidence="3">
    <location>
        <begin position="2"/>
        <end position="61"/>
    </location>
</feature>
<accession>A0A0F3NBM0</accession>
<organism evidence="4 5">
    <name type="scientific">Anaplasma phagocytophilum str. ApMUC09</name>
    <dbReference type="NCBI Taxonomy" id="1359152"/>
    <lineage>
        <taxon>Bacteria</taxon>
        <taxon>Pseudomonadati</taxon>
        <taxon>Pseudomonadota</taxon>
        <taxon>Alphaproteobacteria</taxon>
        <taxon>Rickettsiales</taxon>
        <taxon>Anaplasmataceae</taxon>
        <taxon>Anaplasma</taxon>
        <taxon>phagocytophilum group</taxon>
    </lineage>
</organism>
<sequence length="63" mass="6705">MFSSFVDVGGLILTKLDGTAKGGVVLRVSQKYNLMIHAIGTGEGIEDLEDFSASNFAKSLLEI</sequence>
<evidence type="ECO:0000256" key="2">
    <source>
        <dbReference type="ARBA" id="ARBA00023134"/>
    </source>
</evidence>
<comment type="caution">
    <text evidence="4">The sequence shown here is derived from an EMBL/GenBank/DDBJ whole genome shotgun (WGS) entry which is preliminary data.</text>
</comment>